<proteinExistence type="predicted"/>
<dbReference type="SMART" id="SM00530">
    <property type="entry name" value="HTH_XRE"/>
    <property type="match status" value="1"/>
</dbReference>
<dbReference type="GO" id="GO:0003677">
    <property type="term" value="F:DNA binding"/>
    <property type="evidence" value="ECO:0007669"/>
    <property type="project" value="InterPro"/>
</dbReference>
<organism evidence="2 3">
    <name type="scientific">Pseudoalteromonas rubra</name>
    <dbReference type="NCBI Taxonomy" id="43658"/>
    <lineage>
        <taxon>Bacteria</taxon>
        <taxon>Pseudomonadati</taxon>
        <taxon>Pseudomonadota</taxon>
        <taxon>Gammaproteobacteria</taxon>
        <taxon>Alteromonadales</taxon>
        <taxon>Pseudoalteromonadaceae</taxon>
        <taxon>Pseudoalteromonas</taxon>
    </lineage>
</organism>
<dbReference type="Gene3D" id="1.10.260.40">
    <property type="entry name" value="lambda repressor-like DNA-binding domains"/>
    <property type="match status" value="1"/>
</dbReference>
<dbReference type="Pfam" id="PF01381">
    <property type="entry name" value="HTH_3"/>
    <property type="match status" value="1"/>
</dbReference>
<dbReference type="Proteomes" id="UP000069015">
    <property type="component" value="Chromosome 1"/>
</dbReference>
<dbReference type="EMBL" id="CP013611">
    <property type="protein sequence ID" value="ALU44548.1"/>
    <property type="molecule type" value="Genomic_DNA"/>
</dbReference>
<gene>
    <name evidence="2" type="ORF">AT705_17370</name>
</gene>
<dbReference type="InterPro" id="IPR010982">
    <property type="entry name" value="Lambda_DNA-bd_dom_sf"/>
</dbReference>
<dbReference type="AlphaFoldDB" id="A0A0U2X9K5"/>
<reference evidence="2 3" key="1">
    <citation type="submission" date="2015-12" db="EMBL/GenBank/DDBJ databases">
        <title>Complete genome sequence of Pseudoalteromonas rubra SCSIO 6842, harboring a conjugative plasmid.</title>
        <authorList>
            <person name="Li B."/>
            <person name="Wang X."/>
        </authorList>
    </citation>
    <scope>NUCLEOTIDE SEQUENCE [LARGE SCALE GENOMIC DNA]</scope>
    <source>
        <strain evidence="2 3">SCSIO 6842</strain>
    </source>
</reference>
<evidence type="ECO:0000259" key="1">
    <source>
        <dbReference type="PROSITE" id="PS50943"/>
    </source>
</evidence>
<name>A0A0U2X9K5_9GAMM</name>
<protein>
    <recommendedName>
        <fullName evidence="1">HTH cro/C1-type domain-containing protein</fullName>
    </recommendedName>
</protein>
<feature type="domain" description="HTH cro/C1-type" evidence="1">
    <location>
        <begin position="3"/>
        <end position="55"/>
    </location>
</feature>
<dbReference type="InterPro" id="IPR001387">
    <property type="entry name" value="Cro/C1-type_HTH"/>
</dbReference>
<dbReference type="KEGG" id="prr:AT705_17370"/>
<dbReference type="SUPFAM" id="SSF47413">
    <property type="entry name" value="lambda repressor-like DNA-binding domains"/>
    <property type="match status" value="1"/>
</dbReference>
<dbReference type="PROSITE" id="PS50943">
    <property type="entry name" value="HTH_CROC1"/>
    <property type="match status" value="1"/>
</dbReference>
<accession>A0A0U2X9K5</accession>
<evidence type="ECO:0000313" key="2">
    <source>
        <dbReference type="EMBL" id="ALU44548.1"/>
    </source>
</evidence>
<sequence length="82" mass="9381">MSLRRVRLEMDLSQQGLAKKLGVDQSTISNWESGRTDLTHVQMFEIMLICGKDIFAAYLGFLPERDSTSSQEEQKDSIKKQD</sequence>
<dbReference type="CDD" id="cd00093">
    <property type="entry name" value="HTH_XRE"/>
    <property type="match status" value="1"/>
</dbReference>
<evidence type="ECO:0000313" key="3">
    <source>
        <dbReference type="Proteomes" id="UP000069015"/>
    </source>
</evidence>